<feature type="region of interest" description="Disordered" evidence="1">
    <location>
        <begin position="17"/>
        <end position="92"/>
    </location>
</feature>
<dbReference type="AlphaFoldDB" id="A0A6J4HPG0"/>
<dbReference type="EMBL" id="CADCTN010000066">
    <property type="protein sequence ID" value="CAA9230026.1"/>
    <property type="molecule type" value="Genomic_DNA"/>
</dbReference>
<name>A0A6J4HPG0_9ACTN</name>
<organism evidence="2">
    <name type="scientific">uncultured Blastococcus sp</name>
    <dbReference type="NCBI Taxonomy" id="217144"/>
    <lineage>
        <taxon>Bacteria</taxon>
        <taxon>Bacillati</taxon>
        <taxon>Actinomycetota</taxon>
        <taxon>Actinomycetes</taxon>
        <taxon>Geodermatophilales</taxon>
        <taxon>Geodermatophilaceae</taxon>
        <taxon>Blastococcus</taxon>
        <taxon>environmental samples</taxon>
    </lineage>
</organism>
<reference evidence="2" key="1">
    <citation type="submission" date="2020-02" db="EMBL/GenBank/DDBJ databases">
        <authorList>
            <person name="Meier V. D."/>
        </authorList>
    </citation>
    <scope>NUCLEOTIDE SEQUENCE</scope>
    <source>
        <strain evidence="2">AVDCRST_MAG52</strain>
    </source>
</reference>
<protein>
    <submittedName>
        <fullName evidence="2">Transcriptional regulator, AcrR family</fullName>
    </submittedName>
</protein>
<feature type="non-terminal residue" evidence="2">
    <location>
        <position position="191"/>
    </location>
</feature>
<sequence>DCRCRCGDTAPLACRCAAQPRRDPQGSAGDLRERGRARLARRHRPSRRRGQRDPLPELPDPGRPARRRAPDEHRRGAGGGRRAGPVTWAARRSRRVAGATHLAAPHLARPALLPDHPRPGVAGVLHPVPVARAHRGPPRGGQGIGRRARLRHRRRGVPAGHLAVVGRRPVRGRRVGRAPAGGARDGGHLHV</sequence>
<feature type="compositionally biased region" description="Basic and acidic residues" evidence="1">
    <location>
        <begin position="20"/>
        <end position="36"/>
    </location>
</feature>
<feature type="region of interest" description="Disordered" evidence="1">
    <location>
        <begin position="131"/>
        <end position="153"/>
    </location>
</feature>
<gene>
    <name evidence="2" type="ORF">AVDCRST_MAG52-966</name>
</gene>
<evidence type="ECO:0000313" key="2">
    <source>
        <dbReference type="EMBL" id="CAA9230026.1"/>
    </source>
</evidence>
<feature type="compositionally biased region" description="Basic residues" evidence="1">
    <location>
        <begin position="37"/>
        <end position="50"/>
    </location>
</feature>
<accession>A0A6J4HPG0</accession>
<evidence type="ECO:0000256" key="1">
    <source>
        <dbReference type="SAM" id="MobiDB-lite"/>
    </source>
</evidence>
<proteinExistence type="predicted"/>
<feature type="region of interest" description="Disordered" evidence="1">
    <location>
        <begin position="170"/>
        <end position="191"/>
    </location>
</feature>
<feature type="non-terminal residue" evidence="2">
    <location>
        <position position="1"/>
    </location>
</feature>